<feature type="domain" description="Carbohydrate kinase PfkB" evidence="7">
    <location>
        <begin position="7"/>
        <end position="298"/>
    </location>
</feature>
<comment type="caution">
    <text evidence="8">The sequence shown here is derived from an EMBL/GenBank/DDBJ whole genome shotgun (WGS) entry which is preliminary data.</text>
</comment>
<evidence type="ECO:0000313" key="9">
    <source>
        <dbReference type="Proteomes" id="UP000246018"/>
    </source>
</evidence>
<dbReference type="InterPro" id="IPR011611">
    <property type="entry name" value="PfkB_dom"/>
</dbReference>
<reference evidence="8 9" key="1">
    <citation type="submission" date="2018-04" db="EMBL/GenBank/DDBJ databases">
        <title>Genome of Nocardioides gansuensis WSJ-1.</title>
        <authorList>
            <person name="Wu S."/>
            <person name="Wang G."/>
        </authorList>
    </citation>
    <scope>NUCLEOTIDE SEQUENCE [LARGE SCALE GENOMIC DNA]</scope>
    <source>
        <strain evidence="8 9">WSJ-1</strain>
    </source>
</reference>
<organism evidence="8 9">
    <name type="scientific">Nocardioides gansuensis</name>
    <dbReference type="NCBI Taxonomy" id="2138300"/>
    <lineage>
        <taxon>Bacteria</taxon>
        <taxon>Bacillati</taxon>
        <taxon>Actinomycetota</taxon>
        <taxon>Actinomycetes</taxon>
        <taxon>Propionibacteriales</taxon>
        <taxon>Nocardioidaceae</taxon>
        <taxon>Nocardioides</taxon>
    </lineage>
</organism>
<dbReference type="AlphaFoldDB" id="A0A2T8FG36"/>
<feature type="region of interest" description="Disordered" evidence="6">
    <location>
        <begin position="292"/>
        <end position="311"/>
    </location>
</feature>
<evidence type="ECO:0000256" key="1">
    <source>
        <dbReference type="ARBA" id="ARBA00010688"/>
    </source>
</evidence>
<dbReference type="Proteomes" id="UP000246018">
    <property type="component" value="Unassembled WGS sequence"/>
</dbReference>
<dbReference type="EMBL" id="QDGZ01000001">
    <property type="protein sequence ID" value="PVG84682.1"/>
    <property type="molecule type" value="Genomic_DNA"/>
</dbReference>
<keyword evidence="9" id="KW-1185">Reference proteome</keyword>
<dbReference type="InterPro" id="IPR050306">
    <property type="entry name" value="PfkB_Carbo_kinase"/>
</dbReference>
<evidence type="ECO:0000256" key="3">
    <source>
        <dbReference type="ARBA" id="ARBA00022741"/>
    </source>
</evidence>
<evidence type="ECO:0000256" key="4">
    <source>
        <dbReference type="ARBA" id="ARBA00022777"/>
    </source>
</evidence>
<dbReference type="Pfam" id="PF00294">
    <property type="entry name" value="PfkB"/>
    <property type="match status" value="1"/>
</dbReference>
<dbReference type="InterPro" id="IPR002139">
    <property type="entry name" value="Ribo/fructo_kinase"/>
</dbReference>
<evidence type="ECO:0000313" key="8">
    <source>
        <dbReference type="EMBL" id="PVG84682.1"/>
    </source>
</evidence>
<keyword evidence="2" id="KW-0808">Transferase</keyword>
<accession>A0A2T8FG36</accession>
<keyword evidence="4 8" id="KW-0418">Kinase</keyword>
<evidence type="ECO:0000256" key="6">
    <source>
        <dbReference type="SAM" id="MobiDB-lite"/>
    </source>
</evidence>
<comment type="similarity">
    <text evidence="1">Belongs to the carbohydrate kinase PfkB family.</text>
</comment>
<dbReference type="PANTHER" id="PTHR43085">
    <property type="entry name" value="HEXOKINASE FAMILY MEMBER"/>
    <property type="match status" value="1"/>
</dbReference>
<dbReference type="RefSeq" id="WP_116570811.1">
    <property type="nucleotide sequence ID" value="NZ_QDGZ01000001.1"/>
</dbReference>
<sequence>MNDIALVVGEALVDVVRDLGGGERDHPGGSAANAAVALARLGRPVWFATAYADDAHGRLLADHLAANDVQLAVDPHVIARTATAVATLGEDGAATYEFDIDWRLPAVRLPDDARPVVVAWGSIGAALEPGASAVRDLVAALRSQALTYFDVNARPAITGTGADVARRAEEMVAVADLVKASDEDLAALWPDEPEDAIVARLLDLGAGAVIVTRGAAGASWVSRQGRADVGMPPVTVSDTIGAGDTLGAAAVDELWRRGVAGAGAAERLAGLTLEEAADVVRYAISAAAVTVSRPGADPPHRHELPVPAAGA</sequence>
<gene>
    <name evidence="8" type="ORF">DDE18_03530</name>
</gene>
<evidence type="ECO:0000259" key="7">
    <source>
        <dbReference type="Pfam" id="PF00294"/>
    </source>
</evidence>
<protein>
    <submittedName>
        <fullName evidence="8">Ribokinase</fullName>
    </submittedName>
</protein>
<name>A0A2T8FG36_9ACTN</name>
<evidence type="ECO:0000256" key="5">
    <source>
        <dbReference type="ARBA" id="ARBA00022840"/>
    </source>
</evidence>
<proteinExistence type="inferred from homology"/>
<evidence type="ECO:0000256" key="2">
    <source>
        <dbReference type="ARBA" id="ARBA00022679"/>
    </source>
</evidence>
<dbReference type="GO" id="GO:0016301">
    <property type="term" value="F:kinase activity"/>
    <property type="evidence" value="ECO:0007669"/>
    <property type="project" value="UniProtKB-KW"/>
</dbReference>
<dbReference type="GO" id="GO:0005524">
    <property type="term" value="F:ATP binding"/>
    <property type="evidence" value="ECO:0007669"/>
    <property type="project" value="UniProtKB-KW"/>
</dbReference>
<keyword evidence="5" id="KW-0067">ATP-binding</keyword>
<keyword evidence="3" id="KW-0547">Nucleotide-binding</keyword>
<dbReference type="Gene3D" id="3.40.1190.20">
    <property type="match status" value="1"/>
</dbReference>
<dbReference type="SUPFAM" id="SSF53613">
    <property type="entry name" value="Ribokinase-like"/>
    <property type="match status" value="1"/>
</dbReference>
<dbReference type="InterPro" id="IPR029056">
    <property type="entry name" value="Ribokinase-like"/>
</dbReference>
<dbReference type="OrthoDB" id="9795789at2"/>
<dbReference type="PRINTS" id="PR00990">
    <property type="entry name" value="RIBOKINASE"/>
</dbReference>
<dbReference type="PANTHER" id="PTHR43085:SF1">
    <property type="entry name" value="PSEUDOURIDINE KINASE-RELATED"/>
    <property type="match status" value="1"/>
</dbReference>